<proteinExistence type="predicted"/>
<evidence type="ECO:0000313" key="3">
    <source>
        <dbReference type="Proteomes" id="UP001281410"/>
    </source>
</evidence>
<feature type="region of interest" description="Disordered" evidence="1">
    <location>
        <begin position="1"/>
        <end position="60"/>
    </location>
</feature>
<name>A0AAE0E857_9ROSI</name>
<evidence type="ECO:0000313" key="2">
    <source>
        <dbReference type="EMBL" id="KAK3218454.1"/>
    </source>
</evidence>
<gene>
    <name evidence="2" type="ORF">Dsin_012424</name>
</gene>
<evidence type="ECO:0000256" key="1">
    <source>
        <dbReference type="SAM" id="MobiDB-lite"/>
    </source>
</evidence>
<sequence>MNSHETGLVLSATSIRGKEPAANPNRWYTRENPLNTGKTPTRFEEERERSPHDKTQSQKKYLIIARELLKEDDPYREGHQFRGARRDSYLSEGPTDEMGDLRFFSEEGKLKAGPKVLSSHRP</sequence>
<protein>
    <submittedName>
        <fullName evidence="2">Uncharacterized protein</fullName>
    </submittedName>
</protein>
<feature type="compositionally biased region" description="Basic and acidic residues" evidence="1">
    <location>
        <begin position="41"/>
        <end position="56"/>
    </location>
</feature>
<dbReference type="Proteomes" id="UP001281410">
    <property type="component" value="Unassembled WGS sequence"/>
</dbReference>
<accession>A0AAE0E857</accession>
<organism evidence="2 3">
    <name type="scientific">Dipteronia sinensis</name>
    <dbReference type="NCBI Taxonomy" id="43782"/>
    <lineage>
        <taxon>Eukaryota</taxon>
        <taxon>Viridiplantae</taxon>
        <taxon>Streptophyta</taxon>
        <taxon>Embryophyta</taxon>
        <taxon>Tracheophyta</taxon>
        <taxon>Spermatophyta</taxon>
        <taxon>Magnoliopsida</taxon>
        <taxon>eudicotyledons</taxon>
        <taxon>Gunneridae</taxon>
        <taxon>Pentapetalae</taxon>
        <taxon>rosids</taxon>
        <taxon>malvids</taxon>
        <taxon>Sapindales</taxon>
        <taxon>Sapindaceae</taxon>
        <taxon>Hippocastanoideae</taxon>
        <taxon>Acereae</taxon>
        <taxon>Dipteronia</taxon>
    </lineage>
</organism>
<feature type="region of interest" description="Disordered" evidence="1">
    <location>
        <begin position="86"/>
        <end position="122"/>
    </location>
</feature>
<reference evidence="2" key="1">
    <citation type="journal article" date="2023" name="Plant J.">
        <title>Genome sequences and population genomics provide insights into the demographic history, inbreeding, and mutation load of two 'living fossil' tree species of Dipteronia.</title>
        <authorList>
            <person name="Feng Y."/>
            <person name="Comes H.P."/>
            <person name="Chen J."/>
            <person name="Zhu S."/>
            <person name="Lu R."/>
            <person name="Zhang X."/>
            <person name="Li P."/>
            <person name="Qiu J."/>
            <person name="Olsen K.M."/>
            <person name="Qiu Y."/>
        </authorList>
    </citation>
    <scope>NUCLEOTIDE SEQUENCE</scope>
    <source>
        <strain evidence="2">NBL</strain>
    </source>
</reference>
<dbReference type="AlphaFoldDB" id="A0AAE0E857"/>
<feature type="compositionally biased region" description="Basic and acidic residues" evidence="1">
    <location>
        <begin position="99"/>
        <end position="110"/>
    </location>
</feature>
<keyword evidence="3" id="KW-1185">Reference proteome</keyword>
<comment type="caution">
    <text evidence="2">The sequence shown here is derived from an EMBL/GenBank/DDBJ whole genome shotgun (WGS) entry which is preliminary data.</text>
</comment>
<dbReference type="EMBL" id="JANJYJ010000004">
    <property type="protein sequence ID" value="KAK3218454.1"/>
    <property type="molecule type" value="Genomic_DNA"/>
</dbReference>